<sequence>MRAADQVFGFQRNTERAIEAGYLSASAGRRWLEGLAEGPFLAAVTLYVVVAEVALS</sequence>
<proteinExistence type="predicted"/>
<accession>A0ABP4ABQ7</accession>
<evidence type="ECO:0000313" key="1">
    <source>
        <dbReference type="EMBL" id="GAA0932839.1"/>
    </source>
</evidence>
<dbReference type="EMBL" id="BAAAHK010000004">
    <property type="protein sequence ID" value="GAA0932839.1"/>
    <property type="molecule type" value="Genomic_DNA"/>
</dbReference>
<dbReference type="Proteomes" id="UP001500542">
    <property type="component" value="Unassembled WGS sequence"/>
</dbReference>
<comment type="caution">
    <text evidence="1">The sequence shown here is derived from an EMBL/GenBank/DDBJ whole genome shotgun (WGS) entry which is preliminary data.</text>
</comment>
<keyword evidence="2" id="KW-1185">Reference proteome</keyword>
<reference evidence="2" key="1">
    <citation type="journal article" date="2019" name="Int. J. Syst. Evol. Microbiol.">
        <title>The Global Catalogue of Microorganisms (GCM) 10K type strain sequencing project: providing services to taxonomists for standard genome sequencing and annotation.</title>
        <authorList>
            <consortium name="The Broad Institute Genomics Platform"/>
            <consortium name="The Broad Institute Genome Sequencing Center for Infectious Disease"/>
            <person name="Wu L."/>
            <person name="Ma J."/>
        </authorList>
    </citation>
    <scope>NUCLEOTIDE SEQUENCE [LARGE SCALE GENOMIC DNA]</scope>
    <source>
        <strain evidence="2">JCM 10977</strain>
    </source>
</reference>
<name>A0ABP4ABQ7_9ACTN</name>
<protein>
    <submittedName>
        <fullName evidence="1">Uncharacterized protein</fullName>
    </submittedName>
</protein>
<evidence type="ECO:0000313" key="2">
    <source>
        <dbReference type="Proteomes" id="UP001500542"/>
    </source>
</evidence>
<gene>
    <name evidence="1" type="ORF">GCM10009554_17580</name>
</gene>
<organism evidence="1 2">
    <name type="scientific">Kribbella koreensis</name>
    <dbReference type="NCBI Taxonomy" id="57909"/>
    <lineage>
        <taxon>Bacteria</taxon>
        <taxon>Bacillati</taxon>
        <taxon>Actinomycetota</taxon>
        <taxon>Actinomycetes</taxon>
        <taxon>Propionibacteriales</taxon>
        <taxon>Kribbellaceae</taxon>
        <taxon>Kribbella</taxon>
    </lineage>
</organism>